<evidence type="ECO:0000256" key="1">
    <source>
        <dbReference type="ARBA" id="ARBA00004651"/>
    </source>
</evidence>
<dbReference type="InterPro" id="IPR004299">
    <property type="entry name" value="MBOAT_fam"/>
</dbReference>
<dbReference type="InterPro" id="IPR024024">
    <property type="entry name" value="DltB"/>
</dbReference>
<evidence type="ECO:0000313" key="11">
    <source>
        <dbReference type="EMBL" id="CAG9611617.1"/>
    </source>
</evidence>
<dbReference type="Proteomes" id="UP000789423">
    <property type="component" value="Unassembled WGS sequence"/>
</dbReference>
<evidence type="ECO:0000256" key="9">
    <source>
        <dbReference type="PIRNR" id="PIRNR016636"/>
    </source>
</evidence>
<keyword evidence="5 10" id="KW-0812">Transmembrane</keyword>
<feature type="transmembrane region" description="Helical" evidence="10">
    <location>
        <begin position="312"/>
        <end position="329"/>
    </location>
</feature>
<comment type="subcellular location">
    <subcellularLocation>
        <location evidence="1">Cell membrane</location>
        <topology evidence="1">Multi-pass membrane protein</topology>
    </subcellularLocation>
</comment>
<comment type="function">
    <text evidence="9">O-acyltransferase that catalyzes D-alanylation of both teichoic acid and lipoteichoic acid (LTA). D-alanylation of LTA plays an important role in modulating the properties of the cell wall in Gram-positive bacteria, influencing the net charge of the cell wall. Catalyzes D-alanylation from DltC carrier protein.</text>
</comment>
<keyword evidence="8 9" id="KW-0012">Acyltransferase</keyword>
<dbReference type="Pfam" id="PF03062">
    <property type="entry name" value="MBOAT"/>
    <property type="match status" value="1"/>
</dbReference>
<feature type="transmembrane region" description="Helical" evidence="10">
    <location>
        <begin position="238"/>
        <end position="259"/>
    </location>
</feature>
<evidence type="ECO:0000256" key="4">
    <source>
        <dbReference type="ARBA" id="ARBA00022679"/>
    </source>
</evidence>
<evidence type="ECO:0000313" key="12">
    <source>
        <dbReference type="Proteomes" id="UP000789423"/>
    </source>
</evidence>
<name>A0ABN7ZRU7_9BACI</name>
<protein>
    <recommendedName>
        <fullName evidence="9">Teichoic acid D-alanyltransferase</fullName>
        <ecNumber evidence="9">2.3.1.-</ecNumber>
    </recommendedName>
</protein>
<feature type="transmembrane region" description="Helical" evidence="10">
    <location>
        <begin position="53"/>
        <end position="71"/>
    </location>
</feature>
<dbReference type="InterPro" id="IPR051085">
    <property type="entry name" value="MB_O-acyltransferase"/>
</dbReference>
<keyword evidence="12" id="KW-1185">Reference proteome</keyword>
<dbReference type="NCBIfam" id="TIGR04091">
    <property type="entry name" value="LTA_dltB"/>
    <property type="match status" value="1"/>
</dbReference>
<keyword evidence="3 9" id="KW-1003">Cell membrane</keyword>
<feature type="transmembrane region" description="Helical" evidence="10">
    <location>
        <begin position="109"/>
        <end position="130"/>
    </location>
</feature>
<dbReference type="PIRSF" id="PIRSF016636">
    <property type="entry name" value="AlgI_DltB"/>
    <property type="match status" value="1"/>
</dbReference>
<evidence type="ECO:0000256" key="10">
    <source>
        <dbReference type="SAM" id="Phobius"/>
    </source>
</evidence>
<feature type="transmembrane region" description="Helical" evidence="10">
    <location>
        <begin position="32"/>
        <end position="47"/>
    </location>
</feature>
<keyword evidence="7 9" id="KW-0472">Membrane</keyword>
<evidence type="ECO:0000256" key="5">
    <source>
        <dbReference type="ARBA" id="ARBA00022692"/>
    </source>
</evidence>
<dbReference type="RefSeq" id="WP_230573889.1">
    <property type="nucleotide sequence ID" value="NZ_CAKJTI010000003.1"/>
</dbReference>
<comment type="caution">
    <text evidence="11">The sequence shown here is derived from an EMBL/GenBank/DDBJ whole genome shotgun (WGS) entry which is preliminary data.</text>
</comment>
<accession>A0ABN7ZRU7</accession>
<sequence length="396" mass="46445">MIPYASFYFFVIVGILLIPTIIAGLQGKMLRKYNAVVTLIMLAIIFSDKPTQAVALAIFAIWQFVLIKGYLTLRQRDNKTSIFCTAVILSILPLILVKIAPVVPALKSMVFFDIPAMKLVVFLGISYVTFRAVQMIFEIRDGLIKEISLFKFWEFLLFFPAISTGPIDRYRRFQKDVENPPSADEYKVMLYTGINRIFQGFLYKFIIAYLIKNHIWDAAISKQATFISFMTDMYSYSLYLFFDFAGYSAFVIGVSYMMGIKTPENFNKPFLSRNIKDFWNRWHMSLSFWFRDFIYMRFVFFATKKKLIKNRYTISYIGAFLNFGIMGIWHGLTWYYITYGLYHAILFIAFDIFERKNKKHKFWPNNKFTHALGIIITFHFVCLGLLLFSGNLGRHF</sequence>
<evidence type="ECO:0000256" key="8">
    <source>
        <dbReference type="ARBA" id="ARBA00023315"/>
    </source>
</evidence>
<dbReference type="InterPro" id="IPR024194">
    <property type="entry name" value="Ac/AlaTfrase_AlgI/DltB"/>
</dbReference>
<feature type="transmembrane region" description="Helical" evidence="10">
    <location>
        <begin position="279"/>
        <end position="300"/>
    </location>
</feature>
<proteinExistence type="inferred from homology"/>
<reference evidence="11 12" key="1">
    <citation type="submission" date="2021-10" db="EMBL/GenBank/DDBJ databases">
        <authorList>
            <person name="Criscuolo A."/>
        </authorList>
    </citation>
    <scope>NUCLEOTIDE SEQUENCE [LARGE SCALE GENOMIC DNA]</scope>
    <source>
        <strain evidence="12">CIP 111899</strain>
    </source>
</reference>
<keyword evidence="6 10" id="KW-1133">Transmembrane helix</keyword>
<organism evidence="11 12">
    <name type="scientific">Bacillus rhizoplanae</name>
    <dbReference type="NCBI Taxonomy" id="2880966"/>
    <lineage>
        <taxon>Bacteria</taxon>
        <taxon>Bacillati</taxon>
        <taxon>Bacillota</taxon>
        <taxon>Bacilli</taxon>
        <taxon>Bacillales</taxon>
        <taxon>Bacillaceae</taxon>
        <taxon>Bacillus</taxon>
    </lineage>
</organism>
<dbReference type="PANTHER" id="PTHR13285">
    <property type="entry name" value="ACYLTRANSFERASE"/>
    <property type="match status" value="1"/>
</dbReference>
<dbReference type="EC" id="2.3.1.-" evidence="9"/>
<evidence type="ECO:0000256" key="3">
    <source>
        <dbReference type="ARBA" id="ARBA00022475"/>
    </source>
</evidence>
<evidence type="ECO:0000256" key="7">
    <source>
        <dbReference type="ARBA" id="ARBA00023136"/>
    </source>
</evidence>
<comment type="pathway">
    <text evidence="9">Cell wall biogenesis; lipoteichoic acid biosynthesis.</text>
</comment>
<dbReference type="PIRSF" id="PIRSF500216">
    <property type="entry name" value="DltB"/>
    <property type="match status" value="1"/>
</dbReference>
<keyword evidence="4 9" id="KW-0808">Transferase</keyword>
<feature type="transmembrane region" description="Helical" evidence="10">
    <location>
        <begin position="83"/>
        <end position="103"/>
    </location>
</feature>
<evidence type="ECO:0000256" key="6">
    <source>
        <dbReference type="ARBA" id="ARBA00022989"/>
    </source>
</evidence>
<comment type="similarity">
    <text evidence="2 9">Belongs to the membrane-bound acyltransferase family.</text>
</comment>
<gene>
    <name evidence="11" type="ORF">BACCIP111899_00789</name>
</gene>
<dbReference type="EMBL" id="CAKJTI010000003">
    <property type="protein sequence ID" value="CAG9611617.1"/>
    <property type="molecule type" value="Genomic_DNA"/>
</dbReference>
<evidence type="ECO:0000256" key="2">
    <source>
        <dbReference type="ARBA" id="ARBA00010323"/>
    </source>
</evidence>
<feature type="transmembrane region" description="Helical" evidence="10">
    <location>
        <begin position="368"/>
        <end position="388"/>
    </location>
</feature>
<feature type="transmembrane region" description="Helical" evidence="10">
    <location>
        <begin position="6"/>
        <end position="25"/>
    </location>
</feature>
<dbReference type="PANTHER" id="PTHR13285:SF23">
    <property type="entry name" value="TEICHOIC ACID D-ALANYLTRANSFERASE"/>
    <property type="match status" value="1"/>
</dbReference>